<dbReference type="GO" id="GO:0000272">
    <property type="term" value="P:polysaccharide catabolic process"/>
    <property type="evidence" value="ECO:0007669"/>
    <property type="project" value="UniProtKB-KW"/>
</dbReference>
<dbReference type="EMBL" id="JANBOI010000032">
    <property type="protein sequence ID" value="KAJ1735303.1"/>
    <property type="molecule type" value="Genomic_DNA"/>
</dbReference>
<dbReference type="PANTHER" id="PTHR31616:SF9">
    <property type="entry name" value="GLUCOAMYLASE, INTRACELLULAR SPORULATION-SPECIFIC"/>
    <property type="match status" value="1"/>
</dbReference>
<dbReference type="PANTHER" id="PTHR31616">
    <property type="entry name" value="TREHALASE"/>
    <property type="match status" value="1"/>
</dbReference>
<name>A0A9W7YHJ8_9FUNG</name>
<gene>
    <name evidence="9" type="ORF">LPJ61_000616</name>
</gene>
<keyword evidence="6" id="KW-0326">Glycosidase</keyword>
<dbReference type="InterPro" id="IPR012341">
    <property type="entry name" value="6hp_glycosidase-like_sf"/>
</dbReference>
<dbReference type="GO" id="GO:0004339">
    <property type="term" value="F:glucan 1,4-alpha-glucosidase activity"/>
    <property type="evidence" value="ECO:0007669"/>
    <property type="project" value="UniProtKB-EC"/>
</dbReference>
<evidence type="ECO:0000256" key="3">
    <source>
        <dbReference type="ARBA" id="ARBA00012593"/>
    </source>
</evidence>
<organism evidence="9 10">
    <name type="scientific">Coemansia biformis</name>
    <dbReference type="NCBI Taxonomy" id="1286918"/>
    <lineage>
        <taxon>Eukaryota</taxon>
        <taxon>Fungi</taxon>
        <taxon>Fungi incertae sedis</taxon>
        <taxon>Zoopagomycota</taxon>
        <taxon>Kickxellomycotina</taxon>
        <taxon>Kickxellomycetes</taxon>
        <taxon>Kickxellales</taxon>
        <taxon>Kickxellaceae</taxon>
        <taxon>Coemansia</taxon>
    </lineage>
</organism>
<comment type="similarity">
    <text evidence="2">Belongs to the glycosyl hydrolase 15 family.</text>
</comment>
<evidence type="ECO:0000256" key="2">
    <source>
        <dbReference type="ARBA" id="ARBA00006188"/>
    </source>
</evidence>
<evidence type="ECO:0000256" key="5">
    <source>
        <dbReference type="ARBA" id="ARBA00023277"/>
    </source>
</evidence>
<dbReference type="OrthoDB" id="6123450at2759"/>
<keyword evidence="10" id="KW-1185">Reference proteome</keyword>
<feature type="domain" description="GH15-like" evidence="8">
    <location>
        <begin position="2"/>
        <end position="416"/>
    </location>
</feature>
<dbReference type="SUPFAM" id="SSF48208">
    <property type="entry name" value="Six-hairpin glycosidases"/>
    <property type="match status" value="1"/>
</dbReference>
<proteinExistence type="inferred from homology"/>
<dbReference type="InterPro" id="IPR011613">
    <property type="entry name" value="GH15-like"/>
</dbReference>
<evidence type="ECO:0000259" key="8">
    <source>
        <dbReference type="Pfam" id="PF00723"/>
    </source>
</evidence>
<evidence type="ECO:0000256" key="6">
    <source>
        <dbReference type="ARBA" id="ARBA00023295"/>
    </source>
</evidence>
<dbReference type="PRINTS" id="PR00736">
    <property type="entry name" value="GLHYDRLASE15"/>
</dbReference>
<comment type="catalytic activity">
    <reaction evidence="1">
        <text>Hydrolysis of terminal (1-&gt;4)-linked alpha-D-glucose residues successively from non-reducing ends of the chains with release of beta-D-glucose.</text>
        <dbReference type="EC" id="3.2.1.3"/>
    </reaction>
</comment>
<evidence type="ECO:0000256" key="1">
    <source>
        <dbReference type="ARBA" id="ARBA00001863"/>
    </source>
</evidence>
<dbReference type="AlphaFoldDB" id="A0A9W7YHJ8"/>
<accession>A0A9W7YHJ8</accession>
<dbReference type="Gene3D" id="1.50.10.10">
    <property type="match status" value="1"/>
</dbReference>
<dbReference type="Pfam" id="PF00723">
    <property type="entry name" value="Glyco_hydro_15"/>
    <property type="match status" value="1"/>
</dbReference>
<dbReference type="Proteomes" id="UP001143981">
    <property type="component" value="Unassembled WGS sequence"/>
</dbReference>
<dbReference type="InterPro" id="IPR008928">
    <property type="entry name" value="6-hairpin_glycosidase_sf"/>
</dbReference>
<dbReference type="InterPro" id="IPR000165">
    <property type="entry name" value="Glucoamylase"/>
</dbReference>
<reference evidence="9" key="1">
    <citation type="submission" date="2022-07" db="EMBL/GenBank/DDBJ databases">
        <title>Phylogenomic reconstructions and comparative analyses of Kickxellomycotina fungi.</title>
        <authorList>
            <person name="Reynolds N.K."/>
            <person name="Stajich J.E."/>
            <person name="Barry K."/>
            <person name="Grigoriev I.V."/>
            <person name="Crous P."/>
            <person name="Smith M.E."/>
        </authorList>
    </citation>
    <scope>NUCLEOTIDE SEQUENCE</scope>
    <source>
        <strain evidence="9">BCRC 34381</strain>
    </source>
</reference>
<dbReference type="EC" id="3.2.1.3" evidence="3"/>
<dbReference type="GO" id="GO:0000324">
    <property type="term" value="C:fungal-type vacuole"/>
    <property type="evidence" value="ECO:0007669"/>
    <property type="project" value="TreeGrafter"/>
</dbReference>
<comment type="caution">
    <text evidence="9">The sequence shown here is derived from an EMBL/GenBank/DDBJ whole genome shotgun (WGS) entry which is preliminary data.</text>
</comment>
<evidence type="ECO:0000256" key="7">
    <source>
        <dbReference type="ARBA" id="ARBA00023326"/>
    </source>
</evidence>
<sequence length="435" mass="48123">MAGAMCASPSRAHPDYYYAWTRDAGLVMSEVLEWLGSAQNNTRKQLLLKTLDDYVGFSKHLQGLTGLTYGLGEAKFHMDGSPFRGSWCNPQTDGPAIRARTLIKYARYLAKHGRDVDTPYKVAIRDLDYVVDMWRTSVGCDIWEESRGRHYYTLTAQCQALQEGAQMAVAMGDAERAQRYTESARAIQVELLPRFWDSRRGYIVATLDHAGGIGSKRTNLDAQVLLAALHHGGVDRVGSPHMADTVLALLRTFEPLYAVNQVIRTVVSGQNVPIGVAVGRYPEDVYNGDGVSVGNPWSLITSAIAEYHYILALQFAAAGQARIDPGLARLVAWTRAFHGPEVSGFADALADVHTGSLLHSGRDEFRGLLHYLLASGDLYMARVCRHTADDHTMYEQWSRYTGYGRGAIHLTWSYAAHSSAQRQRTKLVEVLGLNA</sequence>
<protein>
    <recommendedName>
        <fullName evidence="3">glucan 1,4-alpha-glucosidase</fullName>
        <ecNumber evidence="3">3.2.1.3</ecNumber>
    </recommendedName>
</protein>
<evidence type="ECO:0000313" key="9">
    <source>
        <dbReference type="EMBL" id="KAJ1735303.1"/>
    </source>
</evidence>
<evidence type="ECO:0000313" key="10">
    <source>
        <dbReference type="Proteomes" id="UP001143981"/>
    </source>
</evidence>
<keyword evidence="7" id="KW-0624">Polysaccharide degradation</keyword>
<keyword evidence="5" id="KW-0119">Carbohydrate metabolism</keyword>
<keyword evidence="4" id="KW-0378">Hydrolase</keyword>
<evidence type="ECO:0000256" key="4">
    <source>
        <dbReference type="ARBA" id="ARBA00022801"/>
    </source>
</evidence>